<dbReference type="GeneID" id="105999708"/>
<evidence type="ECO:0000256" key="9">
    <source>
        <dbReference type="ARBA" id="ARBA00023157"/>
    </source>
</evidence>
<dbReference type="GO" id="GO:0004869">
    <property type="term" value="F:cysteine-type endopeptidase inhibitor activity"/>
    <property type="evidence" value="ECO:0007669"/>
    <property type="project" value="UniProtKB-KW"/>
</dbReference>
<evidence type="ECO:0000256" key="6">
    <source>
        <dbReference type="ARBA" id="ARBA00022729"/>
    </source>
</evidence>
<feature type="domain" description="Cystatin kininogen-type" evidence="13">
    <location>
        <begin position="271"/>
        <end position="373"/>
    </location>
</feature>
<feature type="compositionally biased region" description="Basic residues" evidence="11">
    <location>
        <begin position="478"/>
        <end position="506"/>
    </location>
</feature>
<dbReference type="Pfam" id="PF00031">
    <property type="entry name" value="Cystatin"/>
    <property type="match status" value="3"/>
</dbReference>
<feature type="compositionally biased region" description="Polar residues" evidence="11">
    <location>
        <begin position="515"/>
        <end position="528"/>
    </location>
</feature>
<feature type="compositionally biased region" description="Basic and acidic residues" evidence="11">
    <location>
        <begin position="424"/>
        <end position="450"/>
    </location>
</feature>
<dbReference type="SMART" id="SM00043">
    <property type="entry name" value="CY"/>
    <property type="match status" value="3"/>
</dbReference>
<dbReference type="SUPFAM" id="SSF54403">
    <property type="entry name" value="Cystatin/monellin"/>
    <property type="match status" value="3"/>
</dbReference>
<dbReference type="RefSeq" id="XP_012890252.1">
    <property type="nucleotide sequence ID" value="XM_013034798.1"/>
</dbReference>
<dbReference type="OrthoDB" id="9937817at2759"/>
<evidence type="ECO:0000256" key="3">
    <source>
        <dbReference type="ARBA" id="ARBA00022525"/>
    </source>
</evidence>
<dbReference type="CTD" id="3827"/>
<dbReference type="STRING" id="10020.ENSDORP00000019111"/>
<feature type="signal peptide" evidence="12">
    <location>
        <begin position="1"/>
        <end position="18"/>
    </location>
</feature>
<dbReference type="FunCoup" id="A0A1S3GQL3">
    <property type="interactions" value="695"/>
</dbReference>
<feature type="chain" id="PRO_5010222730" evidence="12">
    <location>
        <begin position="19"/>
        <end position="634"/>
    </location>
</feature>
<dbReference type="FunFam" id="3.10.450.10:FF:000008">
    <property type="entry name" value="Kininogen 1"/>
    <property type="match status" value="1"/>
</dbReference>
<keyword evidence="2" id="KW-0840">Vasodilator</keyword>
<accession>A0A1S3GQL3</accession>
<evidence type="ECO:0000256" key="12">
    <source>
        <dbReference type="SAM" id="SignalP"/>
    </source>
</evidence>
<dbReference type="InterPro" id="IPR002395">
    <property type="entry name" value="Kininogen"/>
</dbReference>
<keyword evidence="10" id="KW-0325">Glycoprotein</keyword>
<dbReference type="PROSITE" id="PS51647">
    <property type="entry name" value="CYSTATIN_KININOGEN"/>
    <property type="match status" value="3"/>
</dbReference>
<keyword evidence="4" id="KW-0646">Protease inhibitor</keyword>
<dbReference type="InParanoid" id="A0A1S3GQL3"/>
<dbReference type="InterPro" id="IPR050735">
    <property type="entry name" value="Kininogen_Fetuin_HRG"/>
</dbReference>
<dbReference type="CDD" id="cd00042">
    <property type="entry name" value="CY"/>
    <property type="match status" value="3"/>
</dbReference>
<dbReference type="GO" id="GO:0007204">
    <property type="term" value="P:positive regulation of cytosolic calcium ion concentration"/>
    <property type="evidence" value="ECO:0007669"/>
    <property type="project" value="TreeGrafter"/>
</dbReference>
<keyword evidence="9" id="KW-1015">Disulfide bond</keyword>
<feature type="domain" description="Cystatin kininogen-type" evidence="13">
    <location>
        <begin position="28"/>
        <end position="132"/>
    </location>
</feature>
<proteinExistence type="predicted"/>
<feature type="domain" description="Cystatin kininogen-type" evidence="13">
    <location>
        <begin position="151"/>
        <end position="254"/>
    </location>
</feature>
<evidence type="ECO:0000256" key="2">
    <source>
        <dbReference type="ARBA" id="ARBA00022429"/>
    </source>
</evidence>
<evidence type="ECO:0000256" key="11">
    <source>
        <dbReference type="SAM" id="MobiDB-lite"/>
    </source>
</evidence>
<dbReference type="GO" id="GO:0045861">
    <property type="term" value="P:negative regulation of proteolysis"/>
    <property type="evidence" value="ECO:0007669"/>
    <property type="project" value="UniProtKB-ARBA"/>
</dbReference>
<dbReference type="GO" id="GO:0030195">
    <property type="term" value="P:negative regulation of blood coagulation"/>
    <property type="evidence" value="ECO:0007669"/>
    <property type="project" value="TreeGrafter"/>
</dbReference>
<dbReference type="Proteomes" id="UP000081671">
    <property type="component" value="Unplaced"/>
</dbReference>
<evidence type="ECO:0000256" key="1">
    <source>
        <dbReference type="ARBA" id="ARBA00004239"/>
    </source>
</evidence>
<dbReference type="InterPro" id="IPR027358">
    <property type="entry name" value="Kininogen-type_cystatin_dom"/>
</dbReference>
<organism evidence="14 15">
    <name type="scientific">Dipodomys ordii</name>
    <name type="common">Ord's kangaroo rat</name>
    <dbReference type="NCBI Taxonomy" id="10020"/>
    <lineage>
        <taxon>Eukaryota</taxon>
        <taxon>Metazoa</taxon>
        <taxon>Chordata</taxon>
        <taxon>Craniata</taxon>
        <taxon>Vertebrata</taxon>
        <taxon>Euteleostomi</taxon>
        <taxon>Mammalia</taxon>
        <taxon>Eutheria</taxon>
        <taxon>Euarchontoglires</taxon>
        <taxon>Glires</taxon>
        <taxon>Rodentia</taxon>
        <taxon>Castorimorpha</taxon>
        <taxon>Heteromyidae</taxon>
        <taxon>Dipodomyinae</taxon>
        <taxon>Dipodomys</taxon>
    </lineage>
</organism>
<dbReference type="PANTHER" id="PTHR13814">
    <property type="entry name" value="FETUIN"/>
    <property type="match status" value="1"/>
</dbReference>
<feature type="region of interest" description="Disordered" evidence="11">
    <location>
        <begin position="478"/>
        <end position="552"/>
    </location>
</feature>
<evidence type="ECO:0000256" key="4">
    <source>
        <dbReference type="ARBA" id="ARBA00022690"/>
    </source>
</evidence>
<keyword evidence="7" id="KW-0677">Repeat</keyword>
<evidence type="ECO:0000313" key="14">
    <source>
        <dbReference type="Proteomes" id="UP000081671"/>
    </source>
</evidence>
<dbReference type="FunFam" id="3.10.450.10:FF:000002">
    <property type="entry name" value="Kininogen 1"/>
    <property type="match status" value="2"/>
</dbReference>
<keyword evidence="8" id="KW-0838">Vasoactive</keyword>
<evidence type="ECO:0000256" key="5">
    <source>
        <dbReference type="ARBA" id="ARBA00022704"/>
    </source>
</evidence>
<feature type="region of interest" description="Disordered" evidence="11">
    <location>
        <begin position="597"/>
        <end position="617"/>
    </location>
</feature>
<dbReference type="Gene3D" id="3.10.450.10">
    <property type="match status" value="3"/>
</dbReference>
<evidence type="ECO:0000256" key="7">
    <source>
        <dbReference type="ARBA" id="ARBA00022737"/>
    </source>
</evidence>
<feature type="region of interest" description="Disordered" evidence="11">
    <location>
        <begin position="383"/>
        <end position="465"/>
    </location>
</feature>
<keyword evidence="6 12" id="KW-0732">Signal</keyword>
<dbReference type="PRINTS" id="PR00334">
    <property type="entry name" value="KININOGEN"/>
</dbReference>
<dbReference type="GO" id="GO:0007162">
    <property type="term" value="P:negative regulation of cell adhesion"/>
    <property type="evidence" value="ECO:0007669"/>
    <property type="project" value="UniProtKB-ARBA"/>
</dbReference>
<dbReference type="GO" id="GO:0072562">
    <property type="term" value="C:blood microparticle"/>
    <property type="evidence" value="ECO:0007669"/>
    <property type="project" value="TreeGrafter"/>
</dbReference>
<comment type="subcellular location">
    <subcellularLocation>
        <location evidence="1">Secreted</location>
        <location evidence="1">Extracellular space</location>
    </subcellularLocation>
</comment>
<dbReference type="GO" id="GO:0042311">
    <property type="term" value="P:vasodilation"/>
    <property type="evidence" value="ECO:0007669"/>
    <property type="project" value="UniProtKB-KW"/>
</dbReference>
<keyword evidence="14" id="KW-1185">Reference proteome</keyword>
<dbReference type="PANTHER" id="PTHR13814:SF12">
    <property type="entry name" value="KININOGEN-1"/>
    <property type="match status" value="1"/>
</dbReference>
<dbReference type="InterPro" id="IPR046350">
    <property type="entry name" value="Cystatin_sf"/>
</dbReference>
<evidence type="ECO:0000259" key="13">
    <source>
        <dbReference type="PROSITE" id="PS51647"/>
    </source>
</evidence>
<gene>
    <name evidence="15" type="primary">Kng1</name>
</gene>
<evidence type="ECO:0000256" key="10">
    <source>
        <dbReference type="ARBA" id="ARBA00023180"/>
    </source>
</evidence>
<keyword evidence="3" id="KW-0964">Secreted</keyword>
<keyword evidence="5" id="KW-0789">Thiol protease inhibitor</keyword>
<protein>
    <submittedName>
        <fullName evidence="15">Kininogen-1 isoform X3</fullName>
    </submittedName>
</protein>
<feature type="compositionally biased region" description="Basic residues" evidence="11">
    <location>
        <begin position="451"/>
        <end position="464"/>
    </location>
</feature>
<reference evidence="15" key="1">
    <citation type="submission" date="2025-08" db="UniProtKB">
        <authorList>
            <consortium name="RefSeq"/>
        </authorList>
    </citation>
    <scope>IDENTIFICATION</scope>
    <source>
        <tissue evidence="15">Kidney</tissue>
    </source>
</reference>
<name>A0A1S3GQL3_DIPOR</name>
<sequence length="634" mass="71038">MKLLTILLLCSRLLPSLTQDEVFQETDCNDGDVFKAVDAALQNYNKRNQIGNQFLLYRVTEVNKTVSPQLFYSVKYEIKEGNCPVESGKTWQDCEYQEAENAATGECSATVGKRESEKFSVATQTCQITPANGPVMMAQYNCRGCVHPISTNNPDLDPVLKHAIEHFNNNTQHSHLFALGEVKRAQRQVVAGLNFEIIYTVLQTNCSKENFLFLTEDCKTLSNGDASECTAHAFVNIHQRIASFQQSCELYPVEDEPYVPICVGCPKEIPVDSPNLEEALTHSIEKLNAENSATFYFTIETVERATSQVVAGMLYTIDFLAKETECSKETSNFSKSCEPKKIGQQLSCHARVYVVPWEKKIESTVNCQPLGMITLMKRPPGFTPFRSGDVQKTGKETTVSLPYTSMVPVQDEEQDPENEQGPTHGHDWDPEKQIKHETGHDPKHEHDQGHSHHGLGHGHKRKHGHDHELNQYNVKHQRGHSLGHEHKHKHGHDHGKHKHKGKKHGKHSDWKTEPLASSSEDSITSLQTPEKPEGPAPIPSLAQPEVAVTSSGFQDSDLLEAWTTIIPTAPTENDDDWIPDIQIEPDSFSFKLISDFPETSSPKCPGRPWKPVNGKNPTMEVKELDDFDLIDALS</sequence>
<evidence type="ECO:0000313" key="15">
    <source>
        <dbReference type="RefSeq" id="XP_012890252.1"/>
    </source>
</evidence>
<dbReference type="AlphaFoldDB" id="A0A1S3GQL3"/>
<dbReference type="InterPro" id="IPR000010">
    <property type="entry name" value="Cystatin_dom"/>
</dbReference>
<evidence type="ECO:0000256" key="8">
    <source>
        <dbReference type="ARBA" id="ARBA00022858"/>
    </source>
</evidence>